<proteinExistence type="predicted"/>
<sequence length="626" mass="66400">MITMNKALLLTLLLTLPALARAAQPGGIIAKPQGVKSTPGSEEPAPAVELVPETHSLLLRKGQATLGAASATRPDDFLADPTNRMLLQPRLAGMQSGMTEIVNELVLILGEIVVDRATNRAFDLLKDKLEVGLACSKTSPQPATLRFRSTCEVVAPLRLQELAVTTSALQGAVIQDALRMALDKTLLKSGGMSDKNYAVLARIVQADLLPHLIRPHRPWSDAEASTLVQDLLAFAIDKASQQDKPCNQTPESVQAASAAVMVTAGAALASCLKTSLEWGVPPADCAVMQLSDQFASQCPYLANSTKREAYTHHARIIAQHLHAAVTARVEGKVDPRLRMGHAVDAAVEMGCRFANLDAGCDSAPEVGGVAHKDAQALGLLRAVSHAALDRDTNALIGAASRAVALVDADLTPAAQRGLRIVGSVLQYAETYYQPATVGQEGSSRVEAVTAADTVETAHASRRRILESLTEEMTDRTGRDNDVLFSVGGSLRATAGVRFVSGEGRGEEFEGPVSLPLGLGVQVPLSMKGGHGLHFEAGVVDLGRYVAIRERTVDKFDAADALAPSLTAGYYWGQQYPFFLAVSGIYQPLFTSAEVPAEEGRPALPESVGAWSLTFNVGVYVPLFDLN</sequence>
<keyword evidence="1" id="KW-0732">Signal</keyword>
<dbReference type="Proteomes" id="UP000272888">
    <property type="component" value="Unassembled WGS sequence"/>
</dbReference>
<keyword evidence="3" id="KW-1185">Reference proteome</keyword>
<protein>
    <recommendedName>
        <fullName evidence="4">Secreted protein</fullName>
    </recommendedName>
</protein>
<evidence type="ECO:0000313" key="3">
    <source>
        <dbReference type="Proteomes" id="UP000272888"/>
    </source>
</evidence>
<comment type="caution">
    <text evidence="2">The sequence shown here is derived from an EMBL/GenBank/DDBJ whole genome shotgun (WGS) entry which is preliminary data.</text>
</comment>
<name>A0A3A8QF30_9BACT</name>
<evidence type="ECO:0000256" key="1">
    <source>
        <dbReference type="SAM" id="SignalP"/>
    </source>
</evidence>
<feature type="chain" id="PRO_5017220674" description="Secreted protein" evidence="1">
    <location>
        <begin position="23"/>
        <end position="626"/>
    </location>
</feature>
<organism evidence="2 3">
    <name type="scientific">Corallococcus llansteffanensis</name>
    <dbReference type="NCBI Taxonomy" id="2316731"/>
    <lineage>
        <taxon>Bacteria</taxon>
        <taxon>Pseudomonadati</taxon>
        <taxon>Myxococcota</taxon>
        <taxon>Myxococcia</taxon>
        <taxon>Myxococcales</taxon>
        <taxon>Cystobacterineae</taxon>
        <taxon>Myxococcaceae</taxon>
        <taxon>Corallococcus</taxon>
    </lineage>
</organism>
<dbReference type="AlphaFoldDB" id="A0A3A8QF30"/>
<dbReference type="EMBL" id="RAWB01000018">
    <property type="protein sequence ID" value="RKH67289.1"/>
    <property type="molecule type" value="Genomic_DNA"/>
</dbReference>
<evidence type="ECO:0008006" key="4">
    <source>
        <dbReference type="Google" id="ProtNLM"/>
    </source>
</evidence>
<gene>
    <name evidence="2" type="ORF">D7V93_03200</name>
</gene>
<reference evidence="3" key="1">
    <citation type="submission" date="2018-09" db="EMBL/GenBank/DDBJ databases">
        <authorList>
            <person name="Livingstone P.G."/>
            <person name="Whitworth D.E."/>
        </authorList>
    </citation>
    <scope>NUCLEOTIDE SEQUENCE [LARGE SCALE GENOMIC DNA]</scope>
    <source>
        <strain evidence="3">CA051B</strain>
    </source>
</reference>
<evidence type="ECO:0000313" key="2">
    <source>
        <dbReference type="EMBL" id="RKH67289.1"/>
    </source>
</evidence>
<feature type="signal peptide" evidence="1">
    <location>
        <begin position="1"/>
        <end position="22"/>
    </location>
</feature>
<accession>A0A3A8QF30</accession>